<protein>
    <submittedName>
        <fullName evidence="1">Uncharacterized protein</fullName>
    </submittedName>
</protein>
<dbReference type="EMBL" id="GGEC01083915">
    <property type="protein sequence ID" value="MBX64399.1"/>
    <property type="molecule type" value="Transcribed_RNA"/>
</dbReference>
<dbReference type="AlphaFoldDB" id="A0A2P2QBU7"/>
<name>A0A2P2QBU7_RHIMU</name>
<evidence type="ECO:0000313" key="1">
    <source>
        <dbReference type="EMBL" id="MBX64399.1"/>
    </source>
</evidence>
<accession>A0A2P2QBU7</accession>
<sequence length="25" mass="2728">MPIIVGPIPFSLRIPAHPLRFSVLG</sequence>
<organism evidence="1">
    <name type="scientific">Rhizophora mucronata</name>
    <name type="common">Asiatic mangrove</name>
    <dbReference type="NCBI Taxonomy" id="61149"/>
    <lineage>
        <taxon>Eukaryota</taxon>
        <taxon>Viridiplantae</taxon>
        <taxon>Streptophyta</taxon>
        <taxon>Embryophyta</taxon>
        <taxon>Tracheophyta</taxon>
        <taxon>Spermatophyta</taxon>
        <taxon>Magnoliopsida</taxon>
        <taxon>eudicotyledons</taxon>
        <taxon>Gunneridae</taxon>
        <taxon>Pentapetalae</taxon>
        <taxon>rosids</taxon>
        <taxon>fabids</taxon>
        <taxon>Malpighiales</taxon>
        <taxon>Rhizophoraceae</taxon>
        <taxon>Rhizophora</taxon>
    </lineage>
</organism>
<reference evidence="1" key="1">
    <citation type="submission" date="2018-02" db="EMBL/GenBank/DDBJ databases">
        <title>Rhizophora mucronata_Transcriptome.</title>
        <authorList>
            <person name="Meera S.P."/>
            <person name="Sreeshan A."/>
            <person name="Augustine A."/>
        </authorList>
    </citation>
    <scope>NUCLEOTIDE SEQUENCE</scope>
    <source>
        <tissue evidence="1">Leaf</tissue>
    </source>
</reference>
<proteinExistence type="predicted"/>